<dbReference type="InterPro" id="IPR010982">
    <property type="entry name" value="Lambda_DNA-bd_dom_sf"/>
</dbReference>
<dbReference type="RefSeq" id="WP_267561492.1">
    <property type="nucleotide sequence ID" value="NZ_JAPNTZ010000002.1"/>
</dbReference>
<organism evidence="2 3">
    <name type="scientific">Paractinoplanes pyxinae</name>
    <dbReference type="NCBI Taxonomy" id="2997416"/>
    <lineage>
        <taxon>Bacteria</taxon>
        <taxon>Bacillati</taxon>
        <taxon>Actinomycetota</taxon>
        <taxon>Actinomycetes</taxon>
        <taxon>Micromonosporales</taxon>
        <taxon>Micromonosporaceae</taxon>
        <taxon>Paractinoplanes</taxon>
    </lineage>
</organism>
<dbReference type="PANTHER" id="PTHR35010:SF2">
    <property type="entry name" value="BLL4672 PROTEIN"/>
    <property type="match status" value="1"/>
</dbReference>
<dbReference type="CDD" id="cd00093">
    <property type="entry name" value="HTH_XRE"/>
    <property type="match status" value="1"/>
</dbReference>
<proteinExistence type="predicted"/>
<dbReference type="Gene3D" id="3.30.450.180">
    <property type="match status" value="1"/>
</dbReference>
<protein>
    <submittedName>
        <fullName evidence="2">Helix-turn-helix transcriptional regulator</fullName>
    </submittedName>
</protein>
<evidence type="ECO:0000313" key="2">
    <source>
        <dbReference type="EMBL" id="MCY1137547.1"/>
    </source>
</evidence>
<accession>A0ABT4AUM6</accession>
<dbReference type="SUPFAM" id="SSF47413">
    <property type="entry name" value="lambda repressor-like DNA-binding domains"/>
    <property type="match status" value="1"/>
</dbReference>
<dbReference type="Pfam" id="PF13560">
    <property type="entry name" value="HTH_31"/>
    <property type="match status" value="1"/>
</dbReference>
<dbReference type="PROSITE" id="PS50943">
    <property type="entry name" value="HTH_CROC1"/>
    <property type="match status" value="1"/>
</dbReference>
<name>A0ABT4AUM6_9ACTN</name>
<dbReference type="EMBL" id="JAPNTZ010000002">
    <property type="protein sequence ID" value="MCY1137547.1"/>
    <property type="molecule type" value="Genomic_DNA"/>
</dbReference>
<dbReference type="Proteomes" id="UP001151002">
    <property type="component" value="Unassembled WGS sequence"/>
</dbReference>
<evidence type="ECO:0000313" key="3">
    <source>
        <dbReference type="Proteomes" id="UP001151002"/>
    </source>
</evidence>
<dbReference type="PANTHER" id="PTHR35010">
    <property type="entry name" value="BLL4672 PROTEIN-RELATED"/>
    <property type="match status" value="1"/>
</dbReference>
<keyword evidence="3" id="KW-1185">Reference proteome</keyword>
<feature type="domain" description="HTH cro/C1-type" evidence="1">
    <location>
        <begin position="28"/>
        <end position="79"/>
    </location>
</feature>
<dbReference type="Pfam" id="PF17765">
    <property type="entry name" value="MLTR_LBD"/>
    <property type="match status" value="1"/>
</dbReference>
<dbReference type="SMART" id="SM00530">
    <property type="entry name" value="HTH_XRE"/>
    <property type="match status" value="1"/>
</dbReference>
<gene>
    <name evidence="2" type="ORF">OWR29_06005</name>
</gene>
<comment type="caution">
    <text evidence="2">The sequence shown here is derived from an EMBL/GenBank/DDBJ whole genome shotgun (WGS) entry which is preliminary data.</text>
</comment>
<dbReference type="Gene3D" id="1.10.260.40">
    <property type="entry name" value="lambda repressor-like DNA-binding domains"/>
    <property type="match status" value="1"/>
</dbReference>
<dbReference type="InterPro" id="IPR041413">
    <property type="entry name" value="MLTR_LBD"/>
</dbReference>
<evidence type="ECO:0000259" key="1">
    <source>
        <dbReference type="PROSITE" id="PS50943"/>
    </source>
</evidence>
<sequence length="286" mass="30671">MSDLGAALRAWRDRLDPAAVGLAHHAPRRVAGLRRSELALLAGISVEYVVRLEQGKAATPSAQVCAALARALQLSDDEQAHLMRLAGHAAGPGRVPRLVPGSVHRIVDQLAGSPVGVYDATWQLLHWNPLFAATFGDPTRLPEAARSALISQFEGGFSRVRQTAAERADFETSLVADLRSTTGRYPGDPGLVALIARLVRTDRFRQLWELRAVAEHETASKTVVHPEVGDIPIDSNVLTTQGTDLRLVVSTPRPGTDARGKLDLLATIGLQEMSSGLEGLGDSRGR</sequence>
<reference evidence="2" key="1">
    <citation type="submission" date="2022-11" db="EMBL/GenBank/DDBJ databases">
        <authorList>
            <person name="Somphong A."/>
            <person name="Phongsopitanun W."/>
        </authorList>
    </citation>
    <scope>NUCLEOTIDE SEQUENCE</scope>
    <source>
        <strain evidence="2">Pm04-4</strain>
    </source>
</reference>
<dbReference type="InterPro" id="IPR001387">
    <property type="entry name" value="Cro/C1-type_HTH"/>
</dbReference>